<gene>
    <name evidence="3" type="primary">grpE</name>
    <name evidence="7" type="ORF">A3F15_01115</name>
</gene>
<dbReference type="GO" id="GO:0006457">
    <property type="term" value="P:protein folding"/>
    <property type="evidence" value="ECO:0007669"/>
    <property type="project" value="InterPro"/>
</dbReference>
<comment type="function">
    <text evidence="3 4">Participates actively in the response to hyperosmotic and heat shock by preventing the aggregation of stress-denatured proteins, in association with DnaK and GrpE. It is the nucleotide exchange factor for DnaK and may function as a thermosensor. Unfolded proteins bind initially to DnaJ; upon interaction with the DnaJ-bound protein, DnaK hydrolyzes its bound ATP, resulting in the formation of a stable complex. GrpE releases ADP from DnaK; ATP binding to DnaK triggers the release of the substrate protein, thus completing the reaction cycle. Several rounds of ATP-dependent interactions between DnaJ, DnaK and GrpE are required for fully efficient folding.</text>
</comment>
<comment type="subcellular location">
    <subcellularLocation>
        <location evidence="3">Cytoplasm</location>
    </subcellularLocation>
</comment>
<reference evidence="7 8" key="1">
    <citation type="journal article" date="2016" name="Nat. Commun.">
        <title>Thousands of microbial genomes shed light on interconnected biogeochemical processes in an aquifer system.</title>
        <authorList>
            <person name="Anantharaman K."/>
            <person name="Brown C.T."/>
            <person name="Hug L.A."/>
            <person name="Sharon I."/>
            <person name="Castelle C.J."/>
            <person name="Probst A.J."/>
            <person name="Thomas B.C."/>
            <person name="Singh A."/>
            <person name="Wilkins M.J."/>
            <person name="Karaoz U."/>
            <person name="Brodie E.L."/>
            <person name="Williams K.H."/>
            <person name="Hubbard S.S."/>
            <person name="Banfield J.F."/>
        </authorList>
    </citation>
    <scope>NUCLEOTIDE SEQUENCE [LARGE SCALE GENOMIC DNA]</scope>
</reference>
<dbReference type="GO" id="GO:0005737">
    <property type="term" value="C:cytoplasm"/>
    <property type="evidence" value="ECO:0007669"/>
    <property type="project" value="UniProtKB-SubCell"/>
</dbReference>
<keyword evidence="3 4" id="KW-0346">Stress response</keyword>
<evidence type="ECO:0000256" key="6">
    <source>
        <dbReference type="SAM" id="Coils"/>
    </source>
</evidence>
<dbReference type="InterPro" id="IPR000740">
    <property type="entry name" value="GrpE"/>
</dbReference>
<dbReference type="Proteomes" id="UP000177078">
    <property type="component" value="Unassembled WGS sequence"/>
</dbReference>
<organism evidence="7 8">
    <name type="scientific">Candidatus Wildermuthbacteria bacterium RIFCSPHIGHO2_12_FULL_40_12</name>
    <dbReference type="NCBI Taxonomy" id="1802457"/>
    <lineage>
        <taxon>Bacteria</taxon>
        <taxon>Candidatus Wildermuthiibacteriota</taxon>
    </lineage>
</organism>
<dbReference type="Gene3D" id="2.30.22.10">
    <property type="entry name" value="Head domain of nucleotide exchange factor GrpE"/>
    <property type="match status" value="1"/>
</dbReference>
<comment type="similarity">
    <text evidence="1 3 5">Belongs to the GrpE family.</text>
</comment>
<evidence type="ECO:0000313" key="7">
    <source>
        <dbReference type="EMBL" id="OHA70752.1"/>
    </source>
</evidence>
<dbReference type="AlphaFoldDB" id="A0A1G2REQ0"/>
<dbReference type="Gene3D" id="3.90.20.20">
    <property type="match status" value="1"/>
</dbReference>
<name>A0A1G2REQ0_9BACT</name>
<dbReference type="InterPro" id="IPR013805">
    <property type="entry name" value="GrpE_CC"/>
</dbReference>
<sequence length="163" mass="18836">MNHGKQETKKDDLEKKIEECEKLKNEYLAGWQRARADFVNYKKEEDLSIKATASFMITGIIREILSILDSFEIIEGKIPKNLKDDINVKGILQIKNQILNLLKKERVEVIAVKKGDDFNPSLHEAIEEVVDEDMESGKIIEEVRKGYVRENRIIVPARVKITK</sequence>
<dbReference type="STRING" id="1802457.A3F15_01115"/>
<dbReference type="EMBL" id="MHUC01000020">
    <property type="protein sequence ID" value="OHA70752.1"/>
    <property type="molecule type" value="Genomic_DNA"/>
</dbReference>
<dbReference type="HAMAP" id="MF_01151">
    <property type="entry name" value="GrpE"/>
    <property type="match status" value="1"/>
</dbReference>
<dbReference type="PANTHER" id="PTHR21237">
    <property type="entry name" value="GRPE PROTEIN"/>
    <property type="match status" value="1"/>
</dbReference>
<keyword evidence="2 3" id="KW-0143">Chaperone</keyword>
<dbReference type="Pfam" id="PF01025">
    <property type="entry name" value="GrpE"/>
    <property type="match status" value="1"/>
</dbReference>
<evidence type="ECO:0000313" key="8">
    <source>
        <dbReference type="Proteomes" id="UP000177078"/>
    </source>
</evidence>
<comment type="caution">
    <text evidence="7">The sequence shown here is derived from an EMBL/GenBank/DDBJ whole genome shotgun (WGS) entry which is preliminary data.</text>
</comment>
<feature type="coiled-coil region" evidence="6">
    <location>
        <begin position="3"/>
        <end position="30"/>
    </location>
</feature>
<dbReference type="PROSITE" id="PS01071">
    <property type="entry name" value="GRPE"/>
    <property type="match status" value="1"/>
</dbReference>
<evidence type="ECO:0000256" key="1">
    <source>
        <dbReference type="ARBA" id="ARBA00009054"/>
    </source>
</evidence>
<dbReference type="InterPro" id="IPR009012">
    <property type="entry name" value="GrpE_head"/>
</dbReference>
<dbReference type="GO" id="GO:0000774">
    <property type="term" value="F:adenyl-nucleotide exchange factor activity"/>
    <property type="evidence" value="ECO:0007669"/>
    <property type="project" value="InterPro"/>
</dbReference>
<keyword evidence="3" id="KW-0963">Cytoplasm</keyword>
<dbReference type="PRINTS" id="PR00773">
    <property type="entry name" value="GRPEPROTEIN"/>
</dbReference>
<dbReference type="GO" id="GO:0042803">
    <property type="term" value="F:protein homodimerization activity"/>
    <property type="evidence" value="ECO:0007669"/>
    <property type="project" value="InterPro"/>
</dbReference>
<evidence type="ECO:0000256" key="2">
    <source>
        <dbReference type="ARBA" id="ARBA00023186"/>
    </source>
</evidence>
<evidence type="ECO:0000256" key="4">
    <source>
        <dbReference type="RuleBase" id="RU000639"/>
    </source>
</evidence>
<keyword evidence="6" id="KW-0175">Coiled coil</keyword>
<dbReference type="SUPFAM" id="SSF51064">
    <property type="entry name" value="Head domain of nucleotide exchange factor GrpE"/>
    <property type="match status" value="1"/>
</dbReference>
<dbReference type="GO" id="GO:0051087">
    <property type="term" value="F:protein-folding chaperone binding"/>
    <property type="evidence" value="ECO:0007669"/>
    <property type="project" value="InterPro"/>
</dbReference>
<accession>A0A1G2REQ0</accession>
<comment type="subunit">
    <text evidence="3">Homodimer.</text>
</comment>
<dbReference type="CDD" id="cd00446">
    <property type="entry name" value="GrpE"/>
    <property type="match status" value="1"/>
</dbReference>
<protein>
    <recommendedName>
        <fullName evidence="3 4">Protein GrpE</fullName>
    </recommendedName>
    <alternativeName>
        <fullName evidence="3">HSP-70 cofactor</fullName>
    </alternativeName>
</protein>
<evidence type="ECO:0000256" key="5">
    <source>
        <dbReference type="RuleBase" id="RU004478"/>
    </source>
</evidence>
<dbReference type="PANTHER" id="PTHR21237:SF23">
    <property type="entry name" value="GRPE PROTEIN HOMOLOG, MITOCHONDRIAL"/>
    <property type="match status" value="1"/>
</dbReference>
<proteinExistence type="inferred from homology"/>
<evidence type="ECO:0000256" key="3">
    <source>
        <dbReference type="HAMAP-Rule" id="MF_01151"/>
    </source>
</evidence>
<dbReference type="GO" id="GO:0051082">
    <property type="term" value="F:unfolded protein binding"/>
    <property type="evidence" value="ECO:0007669"/>
    <property type="project" value="TreeGrafter"/>
</dbReference>
<dbReference type="SUPFAM" id="SSF58014">
    <property type="entry name" value="Coiled-coil domain of nucleotide exchange factor GrpE"/>
    <property type="match status" value="1"/>
</dbReference>